<feature type="compositionally biased region" description="Polar residues" evidence="1">
    <location>
        <begin position="76"/>
        <end position="86"/>
    </location>
</feature>
<name>A0AAV4UMR4_9ARAC</name>
<evidence type="ECO:0000313" key="3">
    <source>
        <dbReference type="Proteomes" id="UP001054837"/>
    </source>
</evidence>
<dbReference type="AlphaFoldDB" id="A0AAV4UMR4"/>
<keyword evidence="3" id="KW-1185">Reference proteome</keyword>
<accession>A0AAV4UMR4</accession>
<dbReference type="Proteomes" id="UP001054837">
    <property type="component" value="Unassembled WGS sequence"/>
</dbReference>
<feature type="region of interest" description="Disordered" evidence="1">
    <location>
        <begin position="70"/>
        <end position="93"/>
    </location>
</feature>
<organism evidence="2 3">
    <name type="scientific">Caerostris darwini</name>
    <dbReference type="NCBI Taxonomy" id="1538125"/>
    <lineage>
        <taxon>Eukaryota</taxon>
        <taxon>Metazoa</taxon>
        <taxon>Ecdysozoa</taxon>
        <taxon>Arthropoda</taxon>
        <taxon>Chelicerata</taxon>
        <taxon>Arachnida</taxon>
        <taxon>Araneae</taxon>
        <taxon>Araneomorphae</taxon>
        <taxon>Entelegynae</taxon>
        <taxon>Araneoidea</taxon>
        <taxon>Araneidae</taxon>
        <taxon>Caerostris</taxon>
    </lineage>
</organism>
<protein>
    <submittedName>
        <fullName evidence="2">Uncharacterized protein</fullName>
    </submittedName>
</protein>
<sequence length="93" mass="10872">MRALPPATDPGPCHPVVRYPCRRRRESDTRRHYPHFRHICYENLTAHSSFEVIRGFQNRQLPAFIHHSGSPAQLGVSRSKSLQSHHWSCRHSH</sequence>
<evidence type="ECO:0000313" key="2">
    <source>
        <dbReference type="EMBL" id="GIY59102.1"/>
    </source>
</evidence>
<comment type="caution">
    <text evidence="2">The sequence shown here is derived from an EMBL/GenBank/DDBJ whole genome shotgun (WGS) entry which is preliminary data.</text>
</comment>
<dbReference type="EMBL" id="BPLQ01011606">
    <property type="protein sequence ID" value="GIY59102.1"/>
    <property type="molecule type" value="Genomic_DNA"/>
</dbReference>
<evidence type="ECO:0000256" key="1">
    <source>
        <dbReference type="SAM" id="MobiDB-lite"/>
    </source>
</evidence>
<reference evidence="2 3" key="1">
    <citation type="submission" date="2021-06" db="EMBL/GenBank/DDBJ databases">
        <title>Caerostris darwini draft genome.</title>
        <authorList>
            <person name="Kono N."/>
            <person name="Arakawa K."/>
        </authorList>
    </citation>
    <scope>NUCLEOTIDE SEQUENCE [LARGE SCALE GENOMIC DNA]</scope>
</reference>
<proteinExistence type="predicted"/>
<gene>
    <name evidence="2" type="ORF">CDAR_456391</name>
</gene>